<dbReference type="EMBL" id="FTNM01000002">
    <property type="protein sequence ID" value="SIQ93642.1"/>
    <property type="molecule type" value="Genomic_DNA"/>
</dbReference>
<evidence type="ECO:0000313" key="3">
    <source>
        <dbReference type="Proteomes" id="UP000185924"/>
    </source>
</evidence>
<proteinExistence type="predicted"/>
<gene>
    <name evidence="2" type="ORF">SAMN05421545_1757</name>
</gene>
<reference evidence="3" key="1">
    <citation type="submission" date="2017-01" db="EMBL/GenBank/DDBJ databases">
        <authorList>
            <person name="Varghese N."/>
            <person name="Submissions S."/>
        </authorList>
    </citation>
    <scope>NUCLEOTIDE SEQUENCE [LARGE SCALE GENOMIC DNA]</scope>
    <source>
        <strain evidence="3">DM9</strain>
    </source>
</reference>
<evidence type="ECO:0000256" key="1">
    <source>
        <dbReference type="SAM" id="MobiDB-lite"/>
    </source>
</evidence>
<dbReference type="AlphaFoldDB" id="A0A1N6WUB7"/>
<organism evidence="2 3">
    <name type="scientific">Pontibacter lucknowensis</name>
    <dbReference type="NCBI Taxonomy" id="1077936"/>
    <lineage>
        <taxon>Bacteria</taxon>
        <taxon>Pseudomonadati</taxon>
        <taxon>Bacteroidota</taxon>
        <taxon>Cytophagia</taxon>
        <taxon>Cytophagales</taxon>
        <taxon>Hymenobacteraceae</taxon>
        <taxon>Pontibacter</taxon>
    </lineage>
</organism>
<sequence>MIRLQERNNNFKCSSKPDMHGKIPTAFTP</sequence>
<keyword evidence="3" id="KW-1185">Reference proteome</keyword>
<accession>A0A1N6WUB7</accession>
<evidence type="ECO:0000313" key="2">
    <source>
        <dbReference type="EMBL" id="SIQ93642.1"/>
    </source>
</evidence>
<dbReference type="Proteomes" id="UP000185924">
    <property type="component" value="Unassembled WGS sequence"/>
</dbReference>
<feature type="region of interest" description="Disordered" evidence="1">
    <location>
        <begin position="1"/>
        <end position="29"/>
    </location>
</feature>
<name>A0A1N6WUB7_9BACT</name>
<protein>
    <submittedName>
        <fullName evidence="2">Uncharacterized protein</fullName>
    </submittedName>
</protein>